<sequence>MNKLLDLIYNSNLLYIIRIIIAIICGFAIGFERDYKNKNAGTKTHGIVALGACLCMILSAYGFPNYQGDPNRMAAQVVSGIGFLGAGIIFVRRDKNISGLTTAAGIWTTAIISMAIGAGMILLGILCTLLVISLQWFLSKLKFKFFEHSEEIVYINTLNKDFDFEGFVNLLEDNNIEILHLETDKLNINETYMQLIVNLPYAFSKWDLNKLLMDFTGVKSTKI</sequence>
<reference evidence="1 2" key="1">
    <citation type="journal article" date="2022" name="Int. J. Syst. Evol. Microbiol.">
        <title>Miniphocaeibacter halophilus sp. nov., an ammonium-tolerant acetate-producing bacterium isolated from a biogas system.</title>
        <authorList>
            <person name="Schnurer A."/>
            <person name="Singh A."/>
            <person name="Bi S."/>
            <person name="Qiao W."/>
            <person name="Westerholm M."/>
        </authorList>
    </citation>
    <scope>NUCLEOTIDE SEQUENCE [LARGE SCALE GENOMIC DNA]</scope>
    <source>
        <strain evidence="1 2">AMB_01</strain>
    </source>
</reference>
<organism evidence="1 2">
    <name type="scientific">Miniphocaeibacter halophilus</name>
    <dbReference type="NCBI Taxonomy" id="2931922"/>
    <lineage>
        <taxon>Bacteria</taxon>
        <taxon>Bacillati</taxon>
        <taxon>Bacillota</taxon>
        <taxon>Tissierellia</taxon>
        <taxon>Tissierellales</taxon>
        <taxon>Peptoniphilaceae</taxon>
        <taxon>Miniphocaeibacter</taxon>
    </lineage>
</organism>
<evidence type="ECO:0000313" key="2">
    <source>
        <dbReference type="Proteomes" id="UP000595814"/>
    </source>
</evidence>
<dbReference type="EMBL" id="CP066744">
    <property type="protein sequence ID" value="QQK08761.1"/>
    <property type="molecule type" value="Genomic_DNA"/>
</dbReference>
<gene>
    <name evidence="1" type="ORF">JFY71_04270</name>
</gene>
<dbReference type="Proteomes" id="UP000595814">
    <property type="component" value="Chromosome"/>
</dbReference>
<evidence type="ECO:0000313" key="1">
    <source>
        <dbReference type="EMBL" id="QQK08761.1"/>
    </source>
</evidence>
<keyword evidence="2" id="KW-1185">Reference proteome</keyword>
<accession>A0AC61N0A5</accession>
<proteinExistence type="predicted"/>
<name>A0AC61N0A5_9FIRM</name>
<protein>
    <submittedName>
        <fullName evidence="1">MgtC/SapB family protein</fullName>
    </submittedName>
</protein>